<dbReference type="InterPro" id="IPR050231">
    <property type="entry name" value="Iron_ascorbate_oxido_reductase"/>
</dbReference>
<dbReference type="RefSeq" id="WP_345333546.1">
    <property type="nucleotide sequence ID" value="NZ_BAABJZ010000008.1"/>
</dbReference>
<dbReference type="Pfam" id="PF03171">
    <property type="entry name" value="2OG-FeII_Oxy"/>
    <property type="match status" value="1"/>
</dbReference>
<feature type="domain" description="Isopenicillin N synthase-like Fe(2+) 2OG dioxygenase" evidence="1">
    <location>
        <begin position="168"/>
        <end position="235"/>
    </location>
</feature>
<dbReference type="Gene3D" id="2.60.120.330">
    <property type="entry name" value="B-lactam Antibiotic, Isopenicillin N Synthase, Chain"/>
    <property type="match status" value="1"/>
</dbReference>
<gene>
    <name evidence="2" type="ORF">GCM10023333_07430</name>
</gene>
<dbReference type="Proteomes" id="UP001499988">
    <property type="component" value="Unassembled WGS sequence"/>
</dbReference>
<dbReference type="SUPFAM" id="SSF51197">
    <property type="entry name" value="Clavaminate synthase-like"/>
    <property type="match status" value="1"/>
</dbReference>
<evidence type="ECO:0000313" key="2">
    <source>
        <dbReference type="EMBL" id="GAA4876655.1"/>
    </source>
</evidence>
<organism evidence="2 3">
    <name type="scientific">Ferrimonas pelagia</name>
    <dbReference type="NCBI Taxonomy" id="1177826"/>
    <lineage>
        <taxon>Bacteria</taxon>
        <taxon>Pseudomonadati</taxon>
        <taxon>Pseudomonadota</taxon>
        <taxon>Gammaproteobacteria</taxon>
        <taxon>Alteromonadales</taxon>
        <taxon>Ferrimonadaceae</taxon>
        <taxon>Ferrimonas</taxon>
    </lineage>
</organism>
<name>A0ABP9EEK9_9GAMM</name>
<dbReference type="PANTHER" id="PTHR47990">
    <property type="entry name" value="2-OXOGLUTARATE (2OG) AND FE(II)-DEPENDENT OXYGENASE SUPERFAMILY PROTEIN-RELATED"/>
    <property type="match status" value="1"/>
</dbReference>
<comment type="caution">
    <text evidence="2">The sequence shown here is derived from an EMBL/GenBank/DDBJ whole genome shotgun (WGS) entry which is preliminary data.</text>
</comment>
<dbReference type="InterPro" id="IPR027443">
    <property type="entry name" value="IPNS-like_sf"/>
</dbReference>
<evidence type="ECO:0000313" key="3">
    <source>
        <dbReference type="Proteomes" id="UP001499988"/>
    </source>
</evidence>
<dbReference type="EMBL" id="BAABJZ010000008">
    <property type="protein sequence ID" value="GAA4876655.1"/>
    <property type="molecule type" value="Genomic_DNA"/>
</dbReference>
<reference evidence="3" key="1">
    <citation type="journal article" date="2019" name="Int. J. Syst. Evol. Microbiol.">
        <title>The Global Catalogue of Microorganisms (GCM) 10K type strain sequencing project: providing services to taxonomists for standard genome sequencing and annotation.</title>
        <authorList>
            <consortium name="The Broad Institute Genomics Platform"/>
            <consortium name="The Broad Institute Genome Sequencing Center for Infectious Disease"/>
            <person name="Wu L."/>
            <person name="Ma J."/>
        </authorList>
    </citation>
    <scope>NUCLEOTIDE SEQUENCE [LARGE SCALE GENOMIC DNA]</scope>
    <source>
        <strain evidence="3">JCM 18401</strain>
    </source>
</reference>
<keyword evidence="3" id="KW-1185">Reference proteome</keyword>
<protein>
    <submittedName>
        <fullName evidence="2">2OG-Fe(II) oxygenase family protein</fullName>
    </submittedName>
</protein>
<proteinExistence type="predicted"/>
<dbReference type="InterPro" id="IPR044861">
    <property type="entry name" value="IPNS-like_FE2OG_OXY"/>
</dbReference>
<sequence>MAFQVVDYRATDAAEQFAQSLCRTGVSVLTHHPIPADLVLAIHQSWSRFFRGGEKGRYRFNGRGQDGYFPARCSNVDSPASRAGLKEYFHFYPWGQCPPELRTELSHYFAQAGQLAAELVEWLQHWSPARRIQSLSEPLPQMIHASDKSLLRVQYWSSGHEDGILDVASTVAEANINLLTLLPTTQARGVQIQDQQGQWLDVPSQGDPLIVYAGEMLQELSGGELRVPVHRVLAASAGTGDSEPIALPFMLQPRPEVRLSDRYTAESYLNERRLQLGQL</sequence>
<evidence type="ECO:0000259" key="1">
    <source>
        <dbReference type="Pfam" id="PF03171"/>
    </source>
</evidence>
<accession>A0ABP9EEK9</accession>